<dbReference type="Proteomes" id="UP000815325">
    <property type="component" value="Unassembled WGS sequence"/>
</dbReference>
<evidence type="ECO:0000313" key="4">
    <source>
        <dbReference type="Proteomes" id="UP000815325"/>
    </source>
</evidence>
<dbReference type="EMBL" id="MU070150">
    <property type="protein sequence ID" value="KAF5829508.1"/>
    <property type="molecule type" value="Genomic_DNA"/>
</dbReference>
<accession>A0ABQ7G4H9</accession>
<gene>
    <name evidence="3" type="ORF">DUNSADRAFT_15977</name>
</gene>
<keyword evidence="4" id="KW-1185">Reference proteome</keyword>
<protein>
    <recommendedName>
        <fullName evidence="2">RAP domain-containing protein</fullName>
    </recommendedName>
</protein>
<evidence type="ECO:0000313" key="3">
    <source>
        <dbReference type="EMBL" id="KAF5829508.1"/>
    </source>
</evidence>
<feature type="domain" description="RAP" evidence="2">
    <location>
        <begin position="284"/>
        <end position="321"/>
    </location>
</feature>
<proteinExistence type="predicted"/>
<name>A0ABQ7G4H9_DUNSA</name>
<feature type="region of interest" description="Disordered" evidence="1">
    <location>
        <begin position="150"/>
        <end position="177"/>
    </location>
</feature>
<feature type="region of interest" description="Disordered" evidence="1">
    <location>
        <begin position="218"/>
        <end position="274"/>
    </location>
</feature>
<evidence type="ECO:0000256" key="1">
    <source>
        <dbReference type="SAM" id="MobiDB-lite"/>
    </source>
</evidence>
<sequence length="412" mass="44606">MHCVTSGLHRFGVLFCEVAYVSFGGLFEGAAHAALWGAVESTGCYFAVWAPPPSSVRLQHEVTEALQAPVLPDHHLQLHHGIQPSYDRQSQPRWHYQQGQHQHQHQLFPSLLGGDLHVPLAPGASSMVLNLEGFEVLVDVALLGVPGLKPPNLQHAGTPNTSSSSSSSRDSRVGLSTLPLPLQDDRVIALLCHGPDRLCFVHGAHAAGCASVHEADAANKTQDQPIPSHEQQHKQQQQLLLAHRDGSPLPPSSVTQLEDQQQQQQRRPCGLDPGSRILGMQHPCHLTRRQHRIKGDALWMEGVLRRLGWRVLRVPYWEWPNSTRGGDACHALHQQQPCLGGLGDRGSGSNGDGVGDHADGGFGAGGHSGKTRQAGTIGRSKLSPARGGMVSVRPEVLHLARVAYLRQLLLDA</sequence>
<evidence type="ECO:0000259" key="2">
    <source>
        <dbReference type="Pfam" id="PF08373"/>
    </source>
</evidence>
<feature type="region of interest" description="Disordered" evidence="1">
    <location>
        <begin position="348"/>
        <end position="386"/>
    </location>
</feature>
<organism evidence="3 4">
    <name type="scientific">Dunaliella salina</name>
    <name type="common">Green alga</name>
    <name type="synonym">Protococcus salinus</name>
    <dbReference type="NCBI Taxonomy" id="3046"/>
    <lineage>
        <taxon>Eukaryota</taxon>
        <taxon>Viridiplantae</taxon>
        <taxon>Chlorophyta</taxon>
        <taxon>core chlorophytes</taxon>
        <taxon>Chlorophyceae</taxon>
        <taxon>CS clade</taxon>
        <taxon>Chlamydomonadales</taxon>
        <taxon>Dunaliellaceae</taxon>
        <taxon>Dunaliella</taxon>
    </lineage>
</organism>
<reference evidence="3" key="1">
    <citation type="submission" date="2017-08" db="EMBL/GenBank/DDBJ databases">
        <authorList>
            <person name="Polle J.E."/>
            <person name="Barry K."/>
            <person name="Cushman J."/>
            <person name="Schmutz J."/>
            <person name="Tran D."/>
            <person name="Hathwaick L.T."/>
            <person name="Yim W.C."/>
            <person name="Jenkins J."/>
            <person name="Mckie-Krisberg Z.M."/>
            <person name="Prochnik S."/>
            <person name="Lindquist E."/>
            <person name="Dockter R.B."/>
            <person name="Adam C."/>
            <person name="Molina H."/>
            <person name="Bunkerborg J."/>
            <person name="Jin E."/>
            <person name="Buchheim M."/>
            <person name="Magnuson J."/>
        </authorList>
    </citation>
    <scope>NUCLEOTIDE SEQUENCE</scope>
    <source>
        <strain evidence="3">CCAP 19/18</strain>
    </source>
</reference>
<dbReference type="InterPro" id="IPR013584">
    <property type="entry name" value="RAP"/>
</dbReference>
<comment type="caution">
    <text evidence="3">The sequence shown here is derived from an EMBL/GenBank/DDBJ whole genome shotgun (WGS) entry which is preliminary data.</text>
</comment>
<dbReference type="Pfam" id="PF08373">
    <property type="entry name" value="RAP"/>
    <property type="match status" value="1"/>
</dbReference>